<evidence type="ECO:0000313" key="5">
    <source>
        <dbReference type="Proteomes" id="UP000469427"/>
    </source>
</evidence>
<keyword evidence="2" id="KW-0012">Acyltransferase</keyword>
<feature type="domain" description="Beta-ketoacyl-[acyl-carrier-protein] synthase III C-terminal" evidence="3">
    <location>
        <begin position="284"/>
        <end position="374"/>
    </location>
</feature>
<proteinExistence type="predicted"/>
<dbReference type="PANTHER" id="PTHR34069:SF2">
    <property type="entry name" value="BETA-KETOACYL-[ACYL-CARRIER-PROTEIN] SYNTHASE III"/>
    <property type="match status" value="1"/>
</dbReference>
<dbReference type="Proteomes" id="UP000469427">
    <property type="component" value="Unassembled WGS sequence"/>
</dbReference>
<dbReference type="CDD" id="cd00827">
    <property type="entry name" value="init_cond_enzymes"/>
    <property type="match status" value="1"/>
</dbReference>
<dbReference type="GO" id="GO:0016746">
    <property type="term" value="F:acyltransferase activity"/>
    <property type="evidence" value="ECO:0007669"/>
    <property type="project" value="UniProtKB-KW"/>
</dbReference>
<keyword evidence="1" id="KW-0808">Transferase</keyword>
<gene>
    <name evidence="4" type="ORF">GAY98_19110</name>
</gene>
<evidence type="ECO:0000256" key="1">
    <source>
        <dbReference type="ARBA" id="ARBA00022679"/>
    </source>
</evidence>
<dbReference type="AlphaFoldDB" id="A0A6I0ZPM1"/>
<sequence>MKNDVFITGTSSYFPNNPVSNEDMEDFLGLIAGKHSRVKPIILKQNGIKQRYYALTKSQEITHSNAEMAVHSIRQLLQIASISESDIELLTCATSSPDQMLPSHASMVHGLLKNKPMEIFSASGICLSCIQAFKTAFWSILSGEKKNAVCSTSELTSATLLSKNYDIEYEKCADLGTQPYMALEKDFLRFMLSDGASAVLLQNNPGKGKALKIEWVEMTSFANELPTCMFMGAESNDNGELKSWKSFNNQERIDRSLFVVKQNVKSLGNYAIPYWAKHIKYCFEKHNISPDEISYVLPHVSSMFFYDKIINELKQVGIGIDESKWYTNLSKVGNIASAAIFAILDEFWNTHELKSGEKILLIVPESGRFSYGTVLLSVV</sequence>
<dbReference type="EMBL" id="WDBI01000039">
    <property type="protein sequence ID" value="KAB6523272.1"/>
    <property type="molecule type" value="Genomic_DNA"/>
</dbReference>
<protein>
    <submittedName>
        <fullName evidence="4">StlD/DarB family beta-ketosynthase</fullName>
    </submittedName>
</protein>
<organism evidence="4 5">
    <name type="scientific">Phocaeicola vulgatus</name>
    <name type="common">Bacteroides vulgatus</name>
    <dbReference type="NCBI Taxonomy" id="821"/>
    <lineage>
        <taxon>Bacteria</taxon>
        <taxon>Pseudomonadati</taxon>
        <taxon>Bacteroidota</taxon>
        <taxon>Bacteroidia</taxon>
        <taxon>Bacteroidales</taxon>
        <taxon>Bacteroidaceae</taxon>
        <taxon>Phocaeicola</taxon>
    </lineage>
</organism>
<dbReference type="GO" id="GO:0044550">
    <property type="term" value="P:secondary metabolite biosynthetic process"/>
    <property type="evidence" value="ECO:0007669"/>
    <property type="project" value="TreeGrafter"/>
</dbReference>
<evidence type="ECO:0000313" key="4">
    <source>
        <dbReference type="EMBL" id="KAB6523272.1"/>
    </source>
</evidence>
<dbReference type="Pfam" id="PF08541">
    <property type="entry name" value="ACP_syn_III_C"/>
    <property type="match status" value="1"/>
</dbReference>
<dbReference type="PANTHER" id="PTHR34069">
    <property type="entry name" value="3-OXOACYL-[ACYL-CARRIER-PROTEIN] SYNTHASE 3"/>
    <property type="match status" value="1"/>
</dbReference>
<comment type="caution">
    <text evidence="4">The sequence shown here is derived from an EMBL/GenBank/DDBJ whole genome shotgun (WGS) entry which is preliminary data.</text>
</comment>
<evidence type="ECO:0000256" key="2">
    <source>
        <dbReference type="ARBA" id="ARBA00023315"/>
    </source>
</evidence>
<dbReference type="Gene3D" id="3.40.47.10">
    <property type="match status" value="2"/>
</dbReference>
<reference evidence="4 5" key="1">
    <citation type="journal article" date="2019" name="Nat. Med.">
        <title>A library of human gut bacterial isolates paired with longitudinal multiomics data enables mechanistic microbiome research.</title>
        <authorList>
            <person name="Poyet M."/>
            <person name="Groussin M."/>
            <person name="Gibbons S.M."/>
            <person name="Avila-Pacheco J."/>
            <person name="Jiang X."/>
            <person name="Kearney S.M."/>
            <person name="Perrotta A.R."/>
            <person name="Berdy B."/>
            <person name="Zhao S."/>
            <person name="Lieberman T.D."/>
            <person name="Swanson P.K."/>
            <person name="Smith M."/>
            <person name="Roesemann S."/>
            <person name="Alexander J.E."/>
            <person name="Rich S.A."/>
            <person name="Livny J."/>
            <person name="Vlamakis H."/>
            <person name="Clish C."/>
            <person name="Bullock K."/>
            <person name="Deik A."/>
            <person name="Scott J."/>
            <person name="Pierce K.A."/>
            <person name="Xavier R.J."/>
            <person name="Alm E.J."/>
        </authorList>
    </citation>
    <scope>NUCLEOTIDE SEQUENCE [LARGE SCALE GENOMIC DNA]</scope>
    <source>
        <strain evidence="4 5">BIOML-A122</strain>
    </source>
</reference>
<accession>A0A6I0ZPM1</accession>
<dbReference type="NCBIfam" id="NF005293">
    <property type="entry name" value="PRK06816.1"/>
    <property type="match status" value="1"/>
</dbReference>
<dbReference type="InterPro" id="IPR013747">
    <property type="entry name" value="ACP_syn_III_C"/>
</dbReference>
<dbReference type="InterPro" id="IPR016039">
    <property type="entry name" value="Thiolase-like"/>
</dbReference>
<name>A0A6I0ZPM1_PHOVU</name>
<dbReference type="SUPFAM" id="SSF53901">
    <property type="entry name" value="Thiolase-like"/>
    <property type="match status" value="1"/>
</dbReference>
<evidence type="ECO:0000259" key="3">
    <source>
        <dbReference type="Pfam" id="PF08541"/>
    </source>
</evidence>